<dbReference type="PANTHER" id="PTHR38849">
    <property type="entry name" value="SMALL SECRETED PROTEIN"/>
    <property type="match status" value="1"/>
</dbReference>
<comment type="caution">
    <text evidence="2">The sequence shown here is derived from an EMBL/GenBank/DDBJ whole genome shotgun (WGS) entry which is preliminary data.</text>
</comment>
<dbReference type="EMBL" id="JAFIMR010000001">
    <property type="protein sequence ID" value="KAI1881638.1"/>
    <property type="molecule type" value="Genomic_DNA"/>
</dbReference>
<sequence>MQFSIIAVLLSLTATSIAAPAPVHQKRADVLTFRTYNNFQISNGVAGNALAEVNQAFPVDLSNPAAVSKNDLDILIAARQTSENAEQAFNTAVAAASGAQADALQVGKIKNKVLKLRTFEMLVTVQIAQGATDRAAQLTDIQTKLAANVKIDKASAGDASKSVSFTQDVQP</sequence>
<evidence type="ECO:0008006" key="4">
    <source>
        <dbReference type="Google" id="ProtNLM"/>
    </source>
</evidence>
<proteinExistence type="predicted"/>
<reference evidence="2" key="1">
    <citation type="submission" date="2021-03" db="EMBL/GenBank/DDBJ databases">
        <title>Revisited historic fungal species revealed as producer of novel bioactive compounds through whole genome sequencing and comparative genomics.</title>
        <authorList>
            <person name="Vignolle G.A."/>
            <person name="Hochenegger N."/>
            <person name="Mach R.L."/>
            <person name="Mach-Aigner A.R."/>
            <person name="Javad Rahimi M."/>
            <person name="Salim K.A."/>
            <person name="Chan C.M."/>
            <person name="Lim L.B.L."/>
            <person name="Cai F."/>
            <person name="Druzhinina I.S."/>
            <person name="U'Ren J.M."/>
            <person name="Derntl C."/>
        </authorList>
    </citation>
    <scope>NUCLEOTIDE SEQUENCE</scope>
    <source>
        <strain evidence="2">TUCIM 5799</strain>
    </source>
</reference>
<dbReference type="AlphaFoldDB" id="A0A9Q0AS95"/>
<dbReference type="PANTHER" id="PTHR38849:SF1">
    <property type="entry name" value="SMALL SECRETED PROTEIN"/>
    <property type="match status" value="1"/>
</dbReference>
<protein>
    <recommendedName>
        <fullName evidence="4">Small secreted protein</fullName>
    </recommendedName>
</protein>
<accession>A0A9Q0AS95</accession>
<evidence type="ECO:0000256" key="1">
    <source>
        <dbReference type="SAM" id="SignalP"/>
    </source>
</evidence>
<evidence type="ECO:0000313" key="2">
    <source>
        <dbReference type="EMBL" id="KAI1881638.1"/>
    </source>
</evidence>
<keyword evidence="3" id="KW-1185">Reference proteome</keyword>
<keyword evidence="1" id="KW-0732">Signal</keyword>
<feature type="signal peptide" evidence="1">
    <location>
        <begin position="1"/>
        <end position="18"/>
    </location>
</feature>
<name>A0A9Q0AS95_9PEZI</name>
<feature type="chain" id="PRO_5040312492" description="Small secreted protein" evidence="1">
    <location>
        <begin position="19"/>
        <end position="171"/>
    </location>
</feature>
<organism evidence="2 3">
    <name type="scientific">Neoarthrinium moseri</name>
    <dbReference type="NCBI Taxonomy" id="1658444"/>
    <lineage>
        <taxon>Eukaryota</taxon>
        <taxon>Fungi</taxon>
        <taxon>Dikarya</taxon>
        <taxon>Ascomycota</taxon>
        <taxon>Pezizomycotina</taxon>
        <taxon>Sordariomycetes</taxon>
        <taxon>Xylariomycetidae</taxon>
        <taxon>Amphisphaeriales</taxon>
        <taxon>Apiosporaceae</taxon>
        <taxon>Neoarthrinium</taxon>
    </lineage>
</organism>
<gene>
    <name evidence="2" type="ORF">JX265_000464</name>
</gene>
<evidence type="ECO:0000313" key="3">
    <source>
        <dbReference type="Proteomes" id="UP000829685"/>
    </source>
</evidence>
<dbReference type="Proteomes" id="UP000829685">
    <property type="component" value="Unassembled WGS sequence"/>
</dbReference>